<dbReference type="RefSeq" id="WP_108827190.1">
    <property type="nucleotide sequence ID" value="NZ_OMOR01000001.1"/>
</dbReference>
<gene>
    <name evidence="2" type="ORF">ASD8599_00642</name>
</gene>
<dbReference type="EMBL" id="OMOR01000001">
    <property type="protein sequence ID" value="SPH19902.1"/>
    <property type="molecule type" value="Genomic_DNA"/>
</dbReference>
<keyword evidence="3" id="KW-1185">Reference proteome</keyword>
<evidence type="ECO:0000313" key="3">
    <source>
        <dbReference type="Proteomes" id="UP000244880"/>
    </source>
</evidence>
<dbReference type="AlphaFoldDB" id="A0A2R8BA16"/>
<keyword evidence="1" id="KW-1133">Transmembrane helix</keyword>
<evidence type="ECO:0000313" key="2">
    <source>
        <dbReference type="EMBL" id="SPH19902.1"/>
    </source>
</evidence>
<organism evidence="2 3">
    <name type="scientific">Ascidiaceihabitans donghaensis</name>
    <dbReference type="NCBI Taxonomy" id="1510460"/>
    <lineage>
        <taxon>Bacteria</taxon>
        <taxon>Pseudomonadati</taxon>
        <taxon>Pseudomonadota</taxon>
        <taxon>Alphaproteobacteria</taxon>
        <taxon>Rhodobacterales</taxon>
        <taxon>Paracoccaceae</taxon>
        <taxon>Ascidiaceihabitans</taxon>
    </lineage>
</organism>
<keyword evidence="1" id="KW-0472">Membrane</keyword>
<protein>
    <submittedName>
        <fullName evidence="2">Uncharacterized protein</fullName>
    </submittedName>
</protein>
<accession>A0A2R8BA16</accession>
<feature type="transmembrane region" description="Helical" evidence="1">
    <location>
        <begin position="43"/>
        <end position="63"/>
    </location>
</feature>
<dbReference type="Proteomes" id="UP000244880">
    <property type="component" value="Unassembled WGS sequence"/>
</dbReference>
<keyword evidence="1" id="KW-0812">Transmembrane</keyword>
<sequence>MNIQAILSIIIVCSFVGLTGALVYIEASDVVNMQLGDNSFLDILKILVGVLAASMSQVLNYWFSRGGAEKK</sequence>
<proteinExistence type="predicted"/>
<reference evidence="2 3" key="1">
    <citation type="submission" date="2018-03" db="EMBL/GenBank/DDBJ databases">
        <authorList>
            <person name="Keele B.F."/>
        </authorList>
    </citation>
    <scope>NUCLEOTIDE SEQUENCE [LARGE SCALE GENOMIC DNA]</scope>
    <source>
        <strain evidence="2 3">CECT 8599</strain>
    </source>
</reference>
<name>A0A2R8BA16_9RHOB</name>
<evidence type="ECO:0000256" key="1">
    <source>
        <dbReference type="SAM" id="Phobius"/>
    </source>
</evidence>